<dbReference type="Proteomes" id="UP000594262">
    <property type="component" value="Unplaced"/>
</dbReference>
<proteinExistence type="predicted"/>
<evidence type="ECO:0008006" key="4">
    <source>
        <dbReference type="Google" id="ProtNLM"/>
    </source>
</evidence>
<feature type="signal peptide" evidence="1">
    <location>
        <begin position="1"/>
        <end position="26"/>
    </location>
</feature>
<evidence type="ECO:0000313" key="2">
    <source>
        <dbReference type="EnsemblMetazoa" id="CLYHEMP002551.1"/>
    </source>
</evidence>
<dbReference type="AlphaFoldDB" id="A0A7M5V2Y0"/>
<accession>A0A7M5V2Y0</accession>
<evidence type="ECO:0000256" key="1">
    <source>
        <dbReference type="SAM" id="SignalP"/>
    </source>
</evidence>
<dbReference type="EnsemblMetazoa" id="CLYHEMT002551.1">
    <property type="protein sequence ID" value="CLYHEMP002551.1"/>
    <property type="gene ID" value="CLYHEMG002551"/>
</dbReference>
<evidence type="ECO:0000313" key="3">
    <source>
        <dbReference type="Proteomes" id="UP000594262"/>
    </source>
</evidence>
<protein>
    <recommendedName>
        <fullName evidence="4">Cnidarian restricted protein</fullName>
    </recommendedName>
</protein>
<keyword evidence="1" id="KW-0732">Signal</keyword>
<sequence length="401" mass="47456">MSWLAWSKRIFLLIQLMLLVIKETEARETYCLQKTRLTVFTDVEILFVYSNIYEYPFLVSVIKTVLQDQCYEGRLYDQANRKFIEINDVEDIRSDFEKLSHNFQPIKRDEMYSFVDEFYGEINNNNNDSREIIFYLYEEYKYTLRSYMELKVLSKNPKVSVIIGCLTYLRSYTSEKLFARFPELAWLPIHRFILITSGQNIHLRYTQARPFPTVDDKFNHNGVPICFQSLLGLLRNPNFNRFEYHSNTLLPDTRFPNTIQNLTIYFESNLEIFLSDFLIKEDTDALFQLMVFLKKKLLQLDGTKFFVLMKGDENASAMPLYQKLGFEVVQAQAISDRDLPDLKFCSLDDIDYSDSLITVYPEDLLTDKSLKLWMKAIISTVESHPQKDEMKITKILNNDRK</sequence>
<name>A0A7M5V2Y0_9CNID</name>
<reference evidence="2" key="1">
    <citation type="submission" date="2021-01" db="UniProtKB">
        <authorList>
            <consortium name="EnsemblMetazoa"/>
        </authorList>
    </citation>
    <scope>IDENTIFICATION</scope>
</reference>
<organism evidence="2 3">
    <name type="scientific">Clytia hemisphaerica</name>
    <dbReference type="NCBI Taxonomy" id="252671"/>
    <lineage>
        <taxon>Eukaryota</taxon>
        <taxon>Metazoa</taxon>
        <taxon>Cnidaria</taxon>
        <taxon>Hydrozoa</taxon>
        <taxon>Hydroidolina</taxon>
        <taxon>Leptothecata</taxon>
        <taxon>Obeliida</taxon>
        <taxon>Clytiidae</taxon>
        <taxon>Clytia</taxon>
    </lineage>
</organism>
<feature type="chain" id="PRO_5029774865" description="Cnidarian restricted protein" evidence="1">
    <location>
        <begin position="27"/>
        <end position="401"/>
    </location>
</feature>
<keyword evidence="3" id="KW-1185">Reference proteome</keyword>